<dbReference type="PANTHER" id="PTHR23502">
    <property type="entry name" value="MAJOR FACILITATOR SUPERFAMILY"/>
    <property type="match status" value="1"/>
</dbReference>
<dbReference type="OrthoDB" id="9814303at2"/>
<dbReference type="GO" id="GO:0042910">
    <property type="term" value="F:xenobiotic transmembrane transporter activity"/>
    <property type="evidence" value="ECO:0007669"/>
    <property type="project" value="InterPro"/>
</dbReference>
<dbReference type="InterPro" id="IPR004812">
    <property type="entry name" value="Efflux_drug-R_Bcr/CmlA"/>
</dbReference>
<feature type="transmembrane region" description="Helical" evidence="8">
    <location>
        <begin position="251"/>
        <end position="268"/>
    </location>
</feature>
<sequence>MSTRQRLRLVLVLGSLIAVGPLTIDMYLPAFPAIVDYFETTSAQVQLTLTGTLVGLALGQLLIGPLSDAVGRRKPLIAGVALHIVASLLCVVAPNIAVLGVLRVVQGLGVAAASVVAMAVVRDLFDGRAFATLLSRLLLVMGAAPVLAPTLGGGLLRWTDWRGVFVALAVFGVILVLVAAFGLPETLPPQRRRRGGVVGTAKLYGSLLRDRTFVGLVLVAGLAMAALFAYVSGSSFVLQGQYGLDEQEFGLAFGAGAVGLIAATQFNVRLLRRYSPHRILVVSLAAGSVAGLTLLAVAATGLGGLPALLVSLWVVLAAAGLAMPNAPALALSRHGEAAGTASALLGAVQFGVGAVAAPLVGVLGTGAVAMALVVAGGMVAATLVLFVVVRPARLAGVEPDAVLVATH</sequence>
<evidence type="ECO:0000313" key="11">
    <source>
        <dbReference type="Proteomes" id="UP000070620"/>
    </source>
</evidence>
<feature type="transmembrane region" description="Helical" evidence="8">
    <location>
        <begin position="44"/>
        <end position="64"/>
    </location>
</feature>
<dbReference type="Pfam" id="PF07690">
    <property type="entry name" value="MFS_1"/>
    <property type="match status" value="1"/>
</dbReference>
<evidence type="ECO:0000256" key="4">
    <source>
        <dbReference type="ARBA" id="ARBA00022475"/>
    </source>
</evidence>
<dbReference type="PROSITE" id="PS50850">
    <property type="entry name" value="MFS"/>
    <property type="match status" value="1"/>
</dbReference>
<keyword evidence="5 8" id="KW-0812">Transmembrane</keyword>
<evidence type="ECO:0000256" key="1">
    <source>
        <dbReference type="ARBA" id="ARBA00004651"/>
    </source>
</evidence>
<feature type="transmembrane region" description="Helical" evidence="8">
    <location>
        <begin position="212"/>
        <end position="231"/>
    </location>
</feature>
<comment type="caution">
    <text evidence="10">The sequence shown here is derived from an EMBL/GenBank/DDBJ whole genome shotgun (WGS) entry which is preliminary data.</text>
</comment>
<feature type="transmembrane region" description="Helical" evidence="8">
    <location>
        <begin position="367"/>
        <end position="389"/>
    </location>
</feature>
<dbReference type="InterPro" id="IPR005829">
    <property type="entry name" value="Sugar_transporter_CS"/>
</dbReference>
<dbReference type="Gene3D" id="1.20.1720.10">
    <property type="entry name" value="Multidrug resistance protein D"/>
    <property type="match status" value="1"/>
</dbReference>
<feature type="transmembrane region" description="Helical" evidence="8">
    <location>
        <begin position="164"/>
        <end position="184"/>
    </location>
</feature>
<dbReference type="InterPro" id="IPR020846">
    <property type="entry name" value="MFS_dom"/>
</dbReference>
<evidence type="ECO:0000256" key="2">
    <source>
        <dbReference type="ARBA" id="ARBA00006236"/>
    </source>
</evidence>
<evidence type="ECO:0000313" key="10">
    <source>
        <dbReference type="EMBL" id="KXK59658.1"/>
    </source>
</evidence>
<evidence type="ECO:0000259" key="9">
    <source>
        <dbReference type="PROSITE" id="PS50850"/>
    </source>
</evidence>
<dbReference type="SUPFAM" id="SSF103473">
    <property type="entry name" value="MFS general substrate transporter"/>
    <property type="match status" value="1"/>
</dbReference>
<dbReference type="EMBL" id="LRQV01000103">
    <property type="protein sequence ID" value="KXK59658.1"/>
    <property type="molecule type" value="Genomic_DNA"/>
</dbReference>
<dbReference type="Proteomes" id="UP000070620">
    <property type="component" value="Unassembled WGS sequence"/>
</dbReference>
<gene>
    <name evidence="10" type="ORF">AWW66_23075</name>
</gene>
<dbReference type="PANTHER" id="PTHR23502:SF132">
    <property type="entry name" value="POLYAMINE TRANSPORTER 2-RELATED"/>
    <property type="match status" value="1"/>
</dbReference>
<reference evidence="10 11" key="1">
    <citation type="submission" date="2016-01" db="EMBL/GenBank/DDBJ databases">
        <title>Whole genome sequence and analysis of Micromonospora rosaria DSM 803, which can produce antibacterial substance rosamicin.</title>
        <authorList>
            <person name="Yang H."/>
            <person name="He X."/>
            <person name="Zhu D."/>
        </authorList>
    </citation>
    <scope>NUCLEOTIDE SEQUENCE [LARGE SCALE GENOMIC DNA]</scope>
    <source>
        <strain evidence="10 11">DSM 803</strain>
    </source>
</reference>
<dbReference type="InterPro" id="IPR011701">
    <property type="entry name" value="MFS"/>
</dbReference>
<feature type="transmembrane region" description="Helical" evidence="8">
    <location>
        <begin position="137"/>
        <end position="158"/>
    </location>
</feature>
<dbReference type="PROSITE" id="PS00216">
    <property type="entry name" value="SUGAR_TRANSPORT_1"/>
    <property type="match status" value="1"/>
</dbReference>
<keyword evidence="11" id="KW-1185">Reference proteome</keyword>
<dbReference type="GO" id="GO:1990961">
    <property type="term" value="P:xenobiotic detoxification by transmembrane export across the plasma membrane"/>
    <property type="evidence" value="ECO:0007669"/>
    <property type="project" value="InterPro"/>
</dbReference>
<feature type="transmembrane region" description="Helical" evidence="8">
    <location>
        <begin position="280"/>
        <end position="302"/>
    </location>
</feature>
<feature type="transmembrane region" description="Helical" evidence="8">
    <location>
        <begin position="76"/>
        <end position="98"/>
    </location>
</feature>
<dbReference type="CDD" id="cd17320">
    <property type="entry name" value="MFS_MdfA_MDR_like"/>
    <property type="match status" value="1"/>
</dbReference>
<organism evidence="10 11">
    <name type="scientific">Micromonospora rosaria</name>
    <dbReference type="NCBI Taxonomy" id="47874"/>
    <lineage>
        <taxon>Bacteria</taxon>
        <taxon>Bacillati</taxon>
        <taxon>Actinomycetota</taxon>
        <taxon>Actinomycetes</taxon>
        <taxon>Micromonosporales</taxon>
        <taxon>Micromonosporaceae</taxon>
        <taxon>Micromonospora</taxon>
    </lineage>
</organism>
<dbReference type="InterPro" id="IPR036259">
    <property type="entry name" value="MFS_trans_sf"/>
</dbReference>
<feature type="transmembrane region" description="Helical" evidence="8">
    <location>
        <begin position="7"/>
        <end position="24"/>
    </location>
</feature>
<feature type="transmembrane region" description="Helical" evidence="8">
    <location>
        <begin position="104"/>
        <end position="125"/>
    </location>
</feature>
<evidence type="ECO:0000256" key="7">
    <source>
        <dbReference type="ARBA" id="ARBA00023136"/>
    </source>
</evidence>
<feature type="transmembrane region" description="Helical" evidence="8">
    <location>
        <begin position="343"/>
        <end position="361"/>
    </location>
</feature>
<name>A0A136PMR9_9ACTN</name>
<keyword evidence="3" id="KW-0813">Transport</keyword>
<feature type="domain" description="Major facilitator superfamily (MFS) profile" evidence="9">
    <location>
        <begin position="7"/>
        <end position="393"/>
    </location>
</feature>
<proteinExistence type="inferred from homology"/>
<dbReference type="NCBIfam" id="TIGR00710">
    <property type="entry name" value="efflux_Bcr_CflA"/>
    <property type="match status" value="1"/>
</dbReference>
<evidence type="ECO:0000256" key="8">
    <source>
        <dbReference type="SAM" id="Phobius"/>
    </source>
</evidence>
<keyword evidence="4" id="KW-1003">Cell membrane</keyword>
<evidence type="ECO:0000256" key="5">
    <source>
        <dbReference type="ARBA" id="ARBA00022692"/>
    </source>
</evidence>
<evidence type="ECO:0000256" key="3">
    <source>
        <dbReference type="ARBA" id="ARBA00022448"/>
    </source>
</evidence>
<comment type="subcellular location">
    <subcellularLocation>
        <location evidence="1">Cell membrane</location>
        <topology evidence="1">Multi-pass membrane protein</topology>
    </subcellularLocation>
</comment>
<protein>
    <submittedName>
        <fullName evidence="10">Transporter</fullName>
    </submittedName>
</protein>
<dbReference type="GO" id="GO:0005886">
    <property type="term" value="C:plasma membrane"/>
    <property type="evidence" value="ECO:0007669"/>
    <property type="project" value="UniProtKB-SubCell"/>
</dbReference>
<comment type="similarity">
    <text evidence="2">Belongs to the major facilitator superfamily. Bcr/CmlA family.</text>
</comment>
<evidence type="ECO:0000256" key="6">
    <source>
        <dbReference type="ARBA" id="ARBA00022989"/>
    </source>
</evidence>
<feature type="transmembrane region" description="Helical" evidence="8">
    <location>
        <begin position="308"/>
        <end position="331"/>
    </location>
</feature>
<keyword evidence="7 8" id="KW-0472">Membrane</keyword>
<dbReference type="AlphaFoldDB" id="A0A136PMR9"/>
<keyword evidence="6 8" id="KW-1133">Transmembrane helix</keyword>
<accession>A0A136PMR9</accession>
<dbReference type="FunFam" id="1.20.1720.10:FF:000005">
    <property type="entry name" value="Bcr/CflA family efflux transporter"/>
    <property type="match status" value="1"/>
</dbReference>